<proteinExistence type="predicted"/>
<dbReference type="Gene3D" id="3.40.50.300">
    <property type="entry name" value="P-loop containing nucleotide triphosphate hydrolases"/>
    <property type="match status" value="1"/>
</dbReference>
<dbReference type="InterPro" id="IPR027417">
    <property type="entry name" value="P-loop_NTPase"/>
</dbReference>
<dbReference type="CDD" id="cd02042">
    <property type="entry name" value="ParAB_family"/>
    <property type="match status" value="1"/>
</dbReference>
<feature type="domain" description="AAA" evidence="1">
    <location>
        <begin position="6"/>
        <end position="201"/>
    </location>
</feature>
<evidence type="ECO:0000313" key="2">
    <source>
        <dbReference type="EMBL" id="DAE12114.1"/>
    </source>
</evidence>
<evidence type="ECO:0000259" key="1">
    <source>
        <dbReference type="Pfam" id="PF13614"/>
    </source>
</evidence>
<dbReference type="EMBL" id="BK015544">
    <property type="protein sequence ID" value="DAE12114.1"/>
    <property type="molecule type" value="Genomic_DNA"/>
</dbReference>
<dbReference type="PANTHER" id="PTHR13696:SF52">
    <property type="entry name" value="PARA FAMILY PROTEIN CT_582"/>
    <property type="match status" value="1"/>
</dbReference>
<dbReference type="InterPro" id="IPR050678">
    <property type="entry name" value="DNA_Partitioning_ATPase"/>
</dbReference>
<reference evidence="2" key="1">
    <citation type="journal article" date="2021" name="Proc. Natl. Acad. Sci. U.S.A.">
        <title>A Catalog of Tens of Thousands of Viruses from Human Metagenomes Reveals Hidden Associations with Chronic Diseases.</title>
        <authorList>
            <person name="Tisza M.J."/>
            <person name="Buck C.B."/>
        </authorList>
    </citation>
    <scope>NUCLEOTIDE SEQUENCE</scope>
    <source>
        <strain evidence="2">CtMOb8</strain>
    </source>
</reference>
<protein>
    <submittedName>
        <fullName evidence="2">ParA</fullName>
    </submittedName>
</protein>
<dbReference type="SUPFAM" id="SSF52540">
    <property type="entry name" value="P-loop containing nucleoside triphosphate hydrolases"/>
    <property type="match status" value="1"/>
</dbReference>
<organism evidence="2">
    <name type="scientific">Siphoviridae sp. ctMOb8</name>
    <dbReference type="NCBI Taxonomy" id="2825460"/>
    <lineage>
        <taxon>Viruses</taxon>
        <taxon>Duplodnaviria</taxon>
        <taxon>Heunggongvirae</taxon>
        <taxon>Uroviricota</taxon>
        <taxon>Caudoviricetes</taxon>
    </lineage>
</organism>
<dbReference type="Pfam" id="PF13614">
    <property type="entry name" value="AAA_31"/>
    <property type="match status" value="1"/>
</dbReference>
<dbReference type="InterPro" id="IPR025669">
    <property type="entry name" value="AAA_dom"/>
</dbReference>
<accession>A0A8S5PYZ5</accession>
<sequence length="280" mass="31152">MERLKEVLAIVNDKGGVGKSTTAHNLACGLIKLNPKTRVLIVDLDAQVANVSLLCGWRERKDKHGTMYEAMVNKTAMPVYQVSVEDQDYHGNLYVAPSSEDMLGVEPFLLRELNPLKVLQKLFAIPVTLTEEQGGEQSIIEAFDYVIIDCPPAMNLVTKNAMSVATGIIIPMQLEALPTFGSSSVIRWAEEVKAEINPNLELRGLLKVMVDRRTKASAGFSQHIDDEYGEYVFKTEIPRRTKIVEAQAMMQDIFTYAPGCDAAKSYEAFAQEIVDTYTED</sequence>
<dbReference type="PANTHER" id="PTHR13696">
    <property type="entry name" value="P-LOOP CONTAINING NUCLEOSIDE TRIPHOSPHATE HYDROLASE"/>
    <property type="match status" value="1"/>
</dbReference>
<name>A0A8S5PYZ5_9CAUD</name>